<dbReference type="RefSeq" id="WP_116174634.1">
    <property type="nucleotide sequence ID" value="NZ_CP144375.1"/>
</dbReference>
<accession>A0A3E0HVX6</accession>
<comment type="caution">
    <text evidence="3">The sequence shown here is derived from an EMBL/GenBank/DDBJ whole genome shotgun (WGS) entry which is preliminary data.</text>
</comment>
<feature type="compositionally biased region" description="Basic and acidic residues" evidence="1">
    <location>
        <begin position="1"/>
        <end position="23"/>
    </location>
</feature>
<feature type="domain" description="TNT" evidence="2">
    <location>
        <begin position="317"/>
        <end position="402"/>
    </location>
</feature>
<dbReference type="Pfam" id="PF14021">
    <property type="entry name" value="TNT"/>
    <property type="match status" value="1"/>
</dbReference>
<proteinExistence type="predicted"/>
<keyword evidence="4" id="KW-1185">Reference proteome</keyword>
<protein>
    <submittedName>
        <fullName evidence="3">Uncharacterized protein DUF4237</fullName>
    </submittedName>
</protein>
<feature type="region of interest" description="Disordered" evidence="1">
    <location>
        <begin position="1"/>
        <end position="35"/>
    </location>
</feature>
<dbReference type="EMBL" id="QUNO01000004">
    <property type="protein sequence ID" value="REH50115.1"/>
    <property type="molecule type" value="Genomic_DNA"/>
</dbReference>
<dbReference type="PANTHER" id="PTHR42059">
    <property type="entry name" value="TNT DOMAIN-CONTAINING PROTEIN"/>
    <property type="match status" value="1"/>
</dbReference>
<gene>
    <name evidence="3" type="ORF">BCF44_104388</name>
</gene>
<name>A0A3E0HVX6_9PSEU</name>
<dbReference type="OrthoDB" id="5069709at2"/>
<dbReference type="GO" id="GO:0050135">
    <property type="term" value="F:NADP+ nucleosidase activity"/>
    <property type="evidence" value="ECO:0007669"/>
    <property type="project" value="InterPro"/>
</dbReference>
<evidence type="ECO:0000313" key="3">
    <source>
        <dbReference type="EMBL" id="REH50115.1"/>
    </source>
</evidence>
<organism evidence="3 4">
    <name type="scientific">Kutzneria buriramensis</name>
    <dbReference type="NCBI Taxonomy" id="1045776"/>
    <lineage>
        <taxon>Bacteria</taxon>
        <taxon>Bacillati</taxon>
        <taxon>Actinomycetota</taxon>
        <taxon>Actinomycetes</taxon>
        <taxon>Pseudonocardiales</taxon>
        <taxon>Pseudonocardiaceae</taxon>
        <taxon>Kutzneria</taxon>
    </lineage>
</organism>
<reference evidence="3 4" key="1">
    <citation type="submission" date="2018-08" db="EMBL/GenBank/DDBJ databases">
        <title>Genomic Encyclopedia of Archaeal and Bacterial Type Strains, Phase II (KMG-II): from individual species to whole genera.</title>
        <authorList>
            <person name="Goeker M."/>
        </authorList>
    </citation>
    <scope>NUCLEOTIDE SEQUENCE [LARGE SCALE GENOMIC DNA]</scope>
    <source>
        <strain evidence="3 4">DSM 45791</strain>
    </source>
</reference>
<evidence type="ECO:0000313" key="4">
    <source>
        <dbReference type="Proteomes" id="UP000256269"/>
    </source>
</evidence>
<evidence type="ECO:0000259" key="2">
    <source>
        <dbReference type="Pfam" id="PF14021"/>
    </source>
</evidence>
<dbReference type="InterPro" id="IPR025331">
    <property type="entry name" value="TNT"/>
</dbReference>
<dbReference type="InterPro" id="IPR053024">
    <property type="entry name" value="Fungal_surface_NADase"/>
</dbReference>
<dbReference type="Proteomes" id="UP000256269">
    <property type="component" value="Unassembled WGS sequence"/>
</dbReference>
<feature type="region of interest" description="Disordered" evidence="1">
    <location>
        <begin position="97"/>
        <end position="188"/>
    </location>
</feature>
<evidence type="ECO:0000256" key="1">
    <source>
        <dbReference type="SAM" id="MobiDB-lite"/>
    </source>
</evidence>
<dbReference type="AlphaFoldDB" id="A0A3E0HVX6"/>
<dbReference type="PANTHER" id="PTHR42059:SF1">
    <property type="entry name" value="TNT DOMAIN-CONTAINING PROTEIN"/>
    <property type="match status" value="1"/>
</dbReference>
<sequence>MSKVNIHPDHLRKSGGKLKDFGGKIEQGGSKLEETGQNLVSHASGDRSGIGAVVAKAMGRGVEVTGTVFKEGGRVAGSAGGRLGTTADLFEEADDTATKGLRKAHPGVKGKVDPPGASSRVGSSVGSGGGGKDRTAKPVAGGSAKPTKKVTVGRGKGFRAPEKLPSGTATLHPSARGDLRDPAPSGSKVRFLDETGIQQRNPDGTAIPSWQLKHPRADLVDSAAIERAQLDPRRQGIVDTPGRPASDPEVQRLTTSYAGTQWRPYSADDPQAEQKWRHDYVTAVDPATGKPKDYHWPDADTQPNGFDSPEERHPAVIESGSVIDRFGKADGRFLSPAGTPYEQRGLPPQNLDDGYHQYQVMKDIPVWAGKIAPAMGQPGGGIQYLSPTTVADLILSGHLKEI</sequence>